<dbReference type="OrthoDB" id="9782229at2"/>
<evidence type="ECO:0000313" key="8">
    <source>
        <dbReference type="Proteomes" id="UP000028252"/>
    </source>
</evidence>
<dbReference type="EMBL" id="JMQN01000057">
    <property type="protein sequence ID" value="KEA62174.1"/>
    <property type="molecule type" value="Genomic_DNA"/>
</dbReference>
<comment type="caution">
    <text evidence="7">The sequence shown here is derived from an EMBL/GenBank/DDBJ whole genome shotgun (WGS) entry which is preliminary data.</text>
</comment>
<evidence type="ECO:0000259" key="6">
    <source>
        <dbReference type="PROSITE" id="PS51123"/>
    </source>
</evidence>
<evidence type="ECO:0000256" key="4">
    <source>
        <dbReference type="PROSITE-ProRule" id="PRU00473"/>
    </source>
</evidence>
<dbReference type="CDD" id="cd07185">
    <property type="entry name" value="OmpA_C-like"/>
    <property type="match status" value="1"/>
</dbReference>
<comment type="subcellular location">
    <subcellularLocation>
        <location evidence="1">Cell outer membrane</location>
    </subcellularLocation>
</comment>
<dbReference type="STRING" id="1232683.ADIMK_3835"/>
<reference evidence="7 8" key="1">
    <citation type="submission" date="2014-04" db="EMBL/GenBank/DDBJ databases">
        <title>Marinobacterium kochiensis sp. nov., isolated from sediment sample collected from Kochi backwaters in Kerala, India.</title>
        <authorList>
            <person name="Singh A."/>
            <person name="Pinnaka A.K."/>
        </authorList>
    </citation>
    <scope>NUCLEOTIDE SEQUENCE [LARGE SCALE GENOMIC DNA]</scope>
    <source>
        <strain evidence="7 8">AK27</strain>
    </source>
</reference>
<dbReference type="eggNOG" id="COG2885">
    <property type="taxonomic scope" value="Bacteria"/>
</dbReference>
<dbReference type="PANTHER" id="PTHR30329:SF21">
    <property type="entry name" value="LIPOPROTEIN YIAD-RELATED"/>
    <property type="match status" value="1"/>
</dbReference>
<dbReference type="InterPro" id="IPR050330">
    <property type="entry name" value="Bact_OuterMem_StrucFunc"/>
</dbReference>
<dbReference type="Gene3D" id="3.30.1330.60">
    <property type="entry name" value="OmpA-like domain"/>
    <property type="match status" value="1"/>
</dbReference>
<dbReference type="PANTHER" id="PTHR30329">
    <property type="entry name" value="STATOR ELEMENT OF FLAGELLAR MOTOR COMPLEX"/>
    <property type="match status" value="1"/>
</dbReference>
<keyword evidence="3" id="KW-0998">Cell outer membrane</keyword>
<dbReference type="AlphaFoldDB" id="A0A081FUG9"/>
<dbReference type="SUPFAM" id="SSF103088">
    <property type="entry name" value="OmpA-like"/>
    <property type="match status" value="1"/>
</dbReference>
<feature type="chain" id="PRO_5001757274" evidence="5">
    <location>
        <begin position="27"/>
        <end position="235"/>
    </location>
</feature>
<dbReference type="PATRIC" id="fig|1232683.4.peg.3776"/>
<evidence type="ECO:0000256" key="2">
    <source>
        <dbReference type="ARBA" id="ARBA00023136"/>
    </source>
</evidence>
<dbReference type="PROSITE" id="PS51257">
    <property type="entry name" value="PROKAR_LIPOPROTEIN"/>
    <property type="match status" value="1"/>
</dbReference>
<keyword evidence="8" id="KW-1185">Reference proteome</keyword>
<sequence>MTRQGKSVAPLVLILSLSGCTVYSGAVNTLGPDKPISDLRPHTPAESLVLSTNPPPFCPAGEVFMVMPEEGQVGVVTVTLNSGEQYQLEGDYSAMTLSGDQAKTYTGNADELRGTFGDAVDAIPAAPYYSQVYFRFATDELTPESRELAQEIYNAVLERSAPEVLVTGHTDTSGPADLNMRLSKDRAEAVKQDLVNLGIDVHTIKTFAKGETELLVETPDNTREPKNRRVEINVR</sequence>
<evidence type="ECO:0000256" key="1">
    <source>
        <dbReference type="ARBA" id="ARBA00004442"/>
    </source>
</evidence>
<dbReference type="InterPro" id="IPR006664">
    <property type="entry name" value="OMP_bac"/>
</dbReference>
<dbReference type="Pfam" id="PF00691">
    <property type="entry name" value="OmpA"/>
    <property type="match status" value="1"/>
</dbReference>
<dbReference type="GO" id="GO:0009279">
    <property type="term" value="C:cell outer membrane"/>
    <property type="evidence" value="ECO:0007669"/>
    <property type="project" value="UniProtKB-SubCell"/>
</dbReference>
<dbReference type="InterPro" id="IPR036737">
    <property type="entry name" value="OmpA-like_sf"/>
</dbReference>
<evidence type="ECO:0000313" key="7">
    <source>
        <dbReference type="EMBL" id="KEA62174.1"/>
    </source>
</evidence>
<dbReference type="Proteomes" id="UP000028252">
    <property type="component" value="Unassembled WGS sequence"/>
</dbReference>
<protein>
    <submittedName>
        <fullName evidence="7">Outer membrane protein A</fullName>
    </submittedName>
</protein>
<gene>
    <name evidence="7" type="ORF">ADIMK_3835</name>
</gene>
<organism evidence="7 8">
    <name type="scientific">Marinobacterium lacunae</name>
    <dbReference type="NCBI Taxonomy" id="1232683"/>
    <lineage>
        <taxon>Bacteria</taxon>
        <taxon>Pseudomonadati</taxon>
        <taxon>Pseudomonadota</taxon>
        <taxon>Gammaproteobacteria</taxon>
        <taxon>Oceanospirillales</taxon>
        <taxon>Oceanospirillaceae</taxon>
        <taxon>Marinobacterium</taxon>
    </lineage>
</organism>
<dbReference type="PROSITE" id="PS51123">
    <property type="entry name" value="OMPA_2"/>
    <property type="match status" value="1"/>
</dbReference>
<keyword evidence="5" id="KW-0732">Signal</keyword>
<evidence type="ECO:0000256" key="5">
    <source>
        <dbReference type="SAM" id="SignalP"/>
    </source>
</evidence>
<feature type="signal peptide" evidence="5">
    <location>
        <begin position="1"/>
        <end position="26"/>
    </location>
</feature>
<evidence type="ECO:0000256" key="3">
    <source>
        <dbReference type="ARBA" id="ARBA00023237"/>
    </source>
</evidence>
<dbReference type="InterPro" id="IPR006665">
    <property type="entry name" value="OmpA-like"/>
</dbReference>
<dbReference type="PRINTS" id="PR01021">
    <property type="entry name" value="OMPADOMAIN"/>
</dbReference>
<accession>A0A081FUG9</accession>
<name>A0A081FUG9_9GAMM</name>
<feature type="domain" description="OmpA-like" evidence="6">
    <location>
        <begin position="121"/>
        <end position="235"/>
    </location>
</feature>
<dbReference type="RefSeq" id="WP_051693131.1">
    <property type="nucleotide sequence ID" value="NZ_JMQN01000057.1"/>
</dbReference>
<keyword evidence="2 4" id="KW-0472">Membrane</keyword>
<proteinExistence type="predicted"/>